<dbReference type="PANTHER" id="PTHR36923:SF3">
    <property type="entry name" value="FERREDOXIN"/>
    <property type="match status" value="1"/>
</dbReference>
<evidence type="ECO:0000256" key="4">
    <source>
        <dbReference type="ARBA" id="ARBA00023004"/>
    </source>
</evidence>
<dbReference type="GO" id="GO:0005506">
    <property type="term" value="F:iron ion binding"/>
    <property type="evidence" value="ECO:0007669"/>
    <property type="project" value="UniProtKB-UniRule"/>
</dbReference>
<dbReference type="AlphaFoldDB" id="A0A2M7BED4"/>
<dbReference type="InterPro" id="IPR017896">
    <property type="entry name" value="4Fe4S_Fe-S-bd"/>
</dbReference>
<dbReference type="PANTHER" id="PTHR36923">
    <property type="entry name" value="FERREDOXIN"/>
    <property type="match status" value="1"/>
</dbReference>
<dbReference type="Proteomes" id="UP000229631">
    <property type="component" value="Unassembled WGS sequence"/>
</dbReference>
<dbReference type="PROSITE" id="PS51379">
    <property type="entry name" value="4FE4S_FER_2"/>
    <property type="match status" value="1"/>
</dbReference>
<dbReference type="GO" id="GO:0009055">
    <property type="term" value="F:electron transfer activity"/>
    <property type="evidence" value="ECO:0007669"/>
    <property type="project" value="UniProtKB-UniRule"/>
</dbReference>
<dbReference type="InterPro" id="IPR001080">
    <property type="entry name" value="3Fe4S_ferredoxin"/>
</dbReference>
<evidence type="ECO:0000313" key="9">
    <source>
        <dbReference type="Proteomes" id="UP000229631"/>
    </source>
</evidence>
<gene>
    <name evidence="8" type="ORF">COS54_01055</name>
</gene>
<evidence type="ECO:0000313" key="8">
    <source>
        <dbReference type="EMBL" id="PIV01468.1"/>
    </source>
</evidence>
<dbReference type="PRINTS" id="PR00352">
    <property type="entry name" value="3FE4SFRDOXIN"/>
</dbReference>
<keyword evidence="3 6" id="KW-0249">Electron transport</keyword>
<comment type="caution">
    <text evidence="8">The sequence shown here is derived from an EMBL/GenBank/DDBJ whole genome shotgun (WGS) entry which is preliminary data.</text>
</comment>
<keyword evidence="4 6" id="KW-0408">Iron</keyword>
<keyword evidence="1 6" id="KW-0813">Transport</keyword>
<keyword evidence="5 6" id="KW-0411">Iron-sulfur</keyword>
<dbReference type="SUPFAM" id="SSF54862">
    <property type="entry name" value="4Fe-4S ferredoxins"/>
    <property type="match status" value="1"/>
</dbReference>
<sequence length="65" mass="6753">MSKLKVDSGKCIGCGLCVSIAGDCFKLNDNGKAEATCEGDQKKDGNAKVMEAIESCPVQAITISK</sequence>
<evidence type="ECO:0000256" key="1">
    <source>
        <dbReference type="ARBA" id="ARBA00022448"/>
    </source>
</evidence>
<evidence type="ECO:0000256" key="2">
    <source>
        <dbReference type="ARBA" id="ARBA00022723"/>
    </source>
</evidence>
<evidence type="ECO:0000259" key="7">
    <source>
        <dbReference type="PROSITE" id="PS51379"/>
    </source>
</evidence>
<evidence type="ECO:0000256" key="5">
    <source>
        <dbReference type="ARBA" id="ARBA00023014"/>
    </source>
</evidence>
<reference evidence="9" key="1">
    <citation type="submission" date="2017-09" db="EMBL/GenBank/DDBJ databases">
        <title>Depth-based differentiation of microbial function through sediment-hosted aquifers and enrichment of novel symbionts in the deep terrestrial subsurface.</title>
        <authorList>
            <person name="Probst A.J."/>
            <person name="Ladd B."/>
            <person name="Jarett J.K."/>
            <person name="Geller-Mcgrath D.E."/>
            <person name="Sieber C.M.K."/>
            <person name="Emerson J.B."/>
            <person name="Anantharaman K."/>
            <person name="Thomas B.C."/>
            <person name="Malmstrom R."/>
            <person name="Stieglmeier M."/>
            <person name="Klingl A."/>
            <person name="Woyke T."/>
            <person name="Ryan C.M."/>
            <person name="Banfield J.F."/>
        </authorList>
    </citation>
    <scope>NUCLEOTIDE SEQUENCE [LARGE SCALE GENOMIC DNA]</scope>
</reference>
<feature type="domain" description="4Fe-4S ferredoxin-type" evidence="7">
    <location>
        <begin position="2"/>
        <end position="30"/>
    </location>
</feature>
<dbReference type="InterPro" id="IPR051269">
    <property type="entry name" value="Fe-S_cluster_ET"/>
</dbReference>
<name>A0A2M7BED4_9BACT</name>
<dbReference type="EMBL" id="PEVC01000021">
    <property type="protein sequence ID" value="PIV01468.1"/>
    <property type="molecule type" value="Genomic_DNA"/>
</dbReference>
<comment type="function">
    <text evidence="6">Ferredoxins are iron-sulfur proteins that transfer electrons in a wide variety of metabolic reactions.</text>
</comment>
<evidence type="ECO:0000256" key="3">
    <source>
        <dbReference type="ARBA" id="ARBA00022982"/>
    </source>
</evidence>
<accession>A0A2M7BED4</accession>
<proteinExistence type="predicted"/>
<evidence type="ECO:0000256" key="6">
    <source>
        <dbReference type="RuleBase" id="RU368020"/>
    </source>
</evidence>
<dbReference type="GO" id="GO:0051536">
    <property type="term" value="F:iron-sulfur cluster binding"/>
    <property type="evidence" value="ECO:0007669"/>
    <property type="project" value="UniProtKB-KW"/>
</dbReference>
<keyword evidence="2 6" id="KW-0479">Metal-binding</keyword>
<organism evidence="8 9">
    <name type="scientific">Candidatus Shapirobacteria bacterium CG03_land_8_20_14_0_80_39_12</name>
    <dbReference type="NCBI Taxonomy" id="1974879"/>
    <lineage>
        <taxon>Bacteria</taxon>
        <taxon>Candidatus Shapironibacteriota</taxon>
    </lineage>
</organism>
<protein>
    <recommendedName>
        <fullName evidence="6">Ferredoxin</fullName>
    </recommendedName>
</protein>
<dbReference type="Gene3D" id="3.30.70.20">
    <property type="match status" value="1"/>
</dbReference>
<dbReference type="Pfam" id="PF13370">
    <property type="entry name" value="Fer4_13"/>
    <property type="match status" value="1"/>
</dbReference>